<sequence length="78" mass="9040">MGRDYIRLRSNREREKLLAEAKEVLDEDQDSKAIDAALRHLVESHGNLEEMKRDLTPDQAEALSTSELSLTMYPQVRR</sequence>
<dbReference type="EMBL" id="CP034145">
    <property type="protein sequence ID" value="AZH26846.1"/>
    <property type="molecule type" value="Genomic_DNA"/>
</dbReference>
<dbReference type="Pfam" id="PF24111">
    <property type="entry name" value="DUF7386"/>
    <property type="match status" value="1"/>
</dbReference>
<dbReference type="KEGG" id="haer:DU502_16340"/>
<dbReference type="InterPro" id="IPR055810">
    <property type="entry name" value="DUF7386"/>
</dbReference>
<evidence type="ECO:0000313" key="3">
    <source>
        <dbReference type="Proteomes" id="UP000277326"/>
    </source>
</evidence>
<dbReference type="Proteomes" id="UP000282007">
    <property type="component" value="Chromosome"/>
</dbReference>
<dbReference type="GeneID" id="38472888"/>
<dbReference type="RefSeq" id="WP_121921963.1">
    <property type="nucleotide sequence ID" value="NZ_CP034145.1"/>
</dbReference>
<dbReference type="Proteomes" id="UP000277326">
    <property type="component" value="Unassembled WGS sequence"/>
</dbReference>
<name>A0A3M0CYD3_9EURY</name>
<dbReference type="AlphaFoldDB" id="A0A3M0CYD3"/>
<protein>
    <submittedName>
        <fullName evidence="2">Uncharacterized protein</fullName>
    </submittedName>
</protein>
<dbReference type="OrthoDB" id="260010at2157"/>
<gene>
    <name evidence="2" type="ORF">ATH50_3433</name>
    <name evidence="1" type="ORF">DU502_16340</name>
</gene>
<accession>A0A3M0CYD3</accession>
<reference evidence="2 3" key="1">
    <citation type="journal article" date="2015" name="Stand. Genomic Sci.">
        <title>Genomic Encyclopedia of Bacterial and Archaeal Type Strains, Phase III: the genomes of soil and plant-associated and newly described type strains.</title>
        <authorList>
            <person name="Whitman W.B."/>
            <person name="Woyke T."/>
            <person name="Klenk H.P."/>
            <person name="Zhou Y."/>
            <person name="Lilburn T.G."/>
            <person name="Beck B.J."/>
            <person name="De Vos P."/>
            <person name="Vandamme P."/>
            <person name="Eisen J.A."/>
            <person name="Garrity G."/>
            <person name="Hugenholtz P."/>
            <person name="Kyrpides N.C."/>
        </authorList>
    </citation>
    <scope>NUCLEOTIDE SEQUENCE [LARGE SCALE GENOMIC DNA]</scope>
    <source>
        <strain evidence="2 3">CGMCC 1.10124</strain>
    </source>
</reference>
<dbReference type="EMBL" id="REFS01000009">
    <property type="protein sequence ID" value="RMB09063.1"/>
    <property type="molecule type" value="Genomic_DNA"/>
</dbReference>
<keyword evidence="4" id="KW-1185">Reference proteome</keyword>
<evidence type="ECO:0000313" key="4">
    <source>
        <dbReference type="Proteomes" id="UP000282007"/>
    </source>
</evidence>
<organism evidence="2 3">
    <name type="scientific">Haloplanus aerogenes</name>
    <dbReference type="NCBI Taxonomy" id="660522"/>
    <lineage>
        <taxon>Archaea</taxon>
        <taxon>Methanobacteriati</taxon>
        <taxon>Methanobacteriota</taxon>
        <taxon>Stenosarchaea group</taxon>
        <taxon>Halobacteria</taxon>
        <taxon>Halobacteriales</taxon>
        <taxon>Haloferacaceae</taxon>
        <taxon>Haloplanus</taxon>
    </lineage>
</organism>
<proteinExistence type="predicted"/>
<evidence type="ECO:0000313" key="1">
    <source>
        <dbReference type="EMBL" id="AZH26846.1"/>
    </source>
</evidence>
<reference evidence="2" key="3">
    <citation type="submission" date="2018-10" db="EMBL/GenBank/DDBJ databases">
        <authorList>
            <person name="Whitman W."/>
            <person name="Huntemann M."/>
            <person name="Clum A."/>
            <person name="Pillay M."/>
            <person name="Palaniappan K."/>
            <person name="Varghese N."/>
            <person name="Mikhailova N."/>
            <person name="Stamatis D."/>
            <person name="Reddy T."/>
            <person name="Daum C."/>
            <person name="Shapiro N."/>
            <person name="Ivanova N."/>
            <person name="Kyrpides N."/>
            <person name="Woyke T."/>
        </authorList>
    </citation>
    <scope>NUCLEOTIDE SEQUENCE</scope>
    <source>
        <strain evidence="2">CGMCC 1.10124</strain>
    </source>
</reference>
<evidence type="ECO:0000313" key="2">
    <source>
        <dbReference type="EMBL" id="RMB09063.1"/>
    </source>
</evidence>
<reference evidence="1 4" key="2">
    <citation type="submission" date="2018-07" db="EMBL/GenBank/DDBJ databases">
        <title>Genome sequences of Haloplanus aerogenes JCM 16430T.</title>
        <authorList>
            <person name="Kim Y.B."/>
            <person name="Roh S.W."/>
        </authorList>
    </citation>
    <scope>NUCLEOTIDE SEQUENCE [LARGE SCALE GENOMIC DNA]</scope>
    <source>
        <strain evidence="1 4">JCM 16430</strain>
    </source>
</reference>